<dbReference type="GeneID" id="111111793"/>
<feature type="repeat" description="NHL" evidence="3">
    <location>
        <begin position="477"/>
        <end position="506"/>
    </location>
</feature>
<dbReference type="SUPFAM" id="SSF57845">
    <property type="entry name" value="B-box zinc-binding domain"/>
    <property type="match status" value="1"/>
</dbReference>
<accession>A0A8B8BP38</accession>
<dbReference type="PANTHER" id="PTHR25462">
    <property type="entry name" value="BONUS, ISOFORM C-RELATED"/>
    <property type="match status" value="1"/>
</dbReference>
<dbReference type="Pfam" id="PF01436">
    <property type="entry name" value="NHL"/>
    <property type="match status" value="1"/>
</dbReference>
<dbReference type="KEGG" id="cvn:111111793"/>
<dbReference type="Pfam" id="PF07494">
    <property type="entry name" value="Reg_prop"/>
    <property type="match status" value="1"/>
</dbReference>
<dbReference type="InterPro" id="IPR000315">
    <property type="entry name" value="Znf_B-box"/>
</dbReference>
<proteinExistence type="predicted"/>
<feature type="domain" description="B box-type" evidence="4">
    <location>
        <begin position="5"/>
        <end position="50"/>
    </location>
</feature>
<feature type="domain" description="B box-type" evidence="4">
    <location>
        <begin position="55"/>
        <end position="97"/>
    </location>
</feature>
<keyword evidence="2" id="KW-0862">Zinc</keyword>
<dbReference type="Gene3D" id="3.30.160.60">
    <property type="entry name" value="Classic Zinc Finger"/>
    <property type="match status" value="1"/>
</dbReference>
<dbReference type="Proteomes" id="UP000694844">
    <property type="component" value="Chromosome 9"/>
</dbReference>
<reference evidence="6" key="1">
    <citation type="submission" date="2025-08" db="UniProtKB">
        <authorList>
            <consortium name="RefSeq"/>
        </authorList>
    </citation>
    <scope>IDENTIFICATION</scope>
    <source>
        <tissue evidence="6">Whole sample</tissue>
    </source>
</reference>
<gene>
    <name evidence="6" type="primary">LOC111111793</name>
</gene>
<dbReference type="PROSITE" id="PS51125">
    <property type="entry name" value="NHL"/>
    <property type="match status" value="1"/>
</dbReference>
<evidence type="ECO:0000256" key="3">
    <source>
        <dbReference type="PROSITE-ProRule" id="PRU00504"/>
    </source>
</evidence>
<dbReference type="Pfam" id="PF00643">
    <property type="entry name" value="zf-B_box"/>
    <property type="match status" value="1"/>
</dbReference>
<evidence type="ECO:0000313" key="6">
    <source>
        <dbReference type="RefSeq" id="XP_022304651.1"/>
    </source>
</evidence>
<evidence type="ECO:0000313" key="5">
    <source>
        <dbReference type="Proteomes" id="UP000694844"/>
    </source>
</evidence>
<evidence type="ECO:0000259" key="4">
    <source>
        <dbReference type="PROSITE" id="PS50119"/>
    </source>
</evidence>
<dbReference type="PANTHER" id="PTHR25462:SF306">
    <property type="entry name" value="TRIPARTITE MOTIF CONTAINING 9"/>
    <property type="match status" value="1"/>
</dbReference>
<keyword evidence="2" id="KW-0479">Metal-binding</keyword>
<dbReference type="InterPro" id="IPR001258">
    <property type="entry name" value="NHL_repeat"/>
</dbReference>
<keyword evidence="2" id="KW-0863">Zinc-finger</keyword>
<dbReference type="Gene3D" id="2.120.10.30">
    <property type="entry name" value="TolB, C-terminal domain"/>
    <property type="match status" value="1"/>
</dbReference>
<sequence length="554" mass="62730">MDPQQSAVRCTLCKTTVAPKYCNVCYINLCEDCAEKHTSDESITHEVVSRQQFLSAIPKCQDHPSKSCELHCEKCNFPICAQCVISDNHKYHTVVDLMENYQSKQSEMRRDLQELESFIFPKCQEASADVPVQKKEMSKHSQELKKALRNQRDVLVEELDAIIQKMHSKIDDMDSKYLAATEKQEYEINNTINVISGVIQDLKRRLNSEDICLVSKYKSRNKEFRKLPPKQNVTLPKLQLSKTDKKNIIHLFGSLTPMHLETVEQIYPLQYPEEEPTEWSTLEVPGGTTDIATGYKSLCNMACLSDEEIWTCGSGGPLKLYNLQGDLLKSVNTGLWGITDIAVTQSGDIVYPAQHSRSINIVKNTEIEPVIRLEGWIPYGVCSTSSGDILVSMNNDNYTQSKVVRYSDFKEKQSIQFNDHGYPLFTSSCGFYLTENRNLDICVADTNAHAVVVVNAAGKLRFRYTGHMHISGNFLECYPVGIATDSQGRILIAEGYNYCIHILDQDGHFLRFFDKVNDCYLRTNNVSGLCVDSKGNLFVGGYNNDNVKKIQYST</sequence>
<dbReference type="SUPFAM" id="SSF101898">
    <property type="entry name" value="NHL repeat"/>
    <property type="match status" value="1"/>
</dbReference>
<dbReference type="InterPro" id="IPR011042">
    <property type="entry name" value="6-blade_b-propeller_TolB-like"/>
</dbReference>
<name>A0A8B8BP38_CRAVI</name>
<organism evidence="5 6">
    <name type="scientific">Crassostrea virginica</name>
    <name type="common">Eastern oyster</name>
    <dbReference type="NCBI Taxonomy" id="6565"/>
    <lineage>
        <taxon>Eukaryota</taxon>
        <taxon>Metazoa</taxon>
        <taxon>Spiralia</taxon>
        <taxon>Lophotrochozoa</taxon>
        <taxon>Mollusca</taxon>
        <taxon>Bivalvia</taxon>
        <taxon>Autobranchia</taxon>
        <taxon>Pteriomorphia</taxon>
        <taxon>Ostreida</taxon>
        <taxon>Ostreoidea</taxon>
        <taxon>Ostreidae</taxon>
        <taxon>Crassostrea</taxon>
    </lineage>
</organism>
<dbReference type="OrthoDB" id="6169603at2759"/>
<dbReference type="RefSeq" id="XP_022304651.1">
    <property type="nucleotide sequence ID" value="XM_022448943.1"/>
</dbReference>
<protein>
    <submittedName>
        <fullName evidence="6">Uncharacterized protein LOC111111793</fullName>
    </submittedName>
</protein>
<evidence type="ECO:0000256" key="1">
    <source>
        <dbReference type="ARBA" id="ARBA00022737"/>
    </source>
</evidence>
<keyword evidence="5" id="KW-1185">Reference proteome</keyword>
<evidence type="ECO:0000256" key="2">
    <source>
        <dbReference type="PROSITE-ProRule" id="PRU00024"/>
    </source>
</evidence>
<keyword evidence="1" id="KW-0677">Repeat</keyword>
<dbReference type="PROSITE" id="PS50119">
    <property type="entry name" value="ZF_BBOX"/>
    <property type="match status" value="2"/>
</dbReference>
<dbReference type="InterPro" id="IPR011110">
    <property type="entry name" value="Reg_prop"/>
</dbReference>
<dbReference type="GO" id="GO:0061630">
    <property type="term" value="F:ubiquitin protein ligase activity"/>
    <property type="evidence" value="ECO:0007669"/>
    <property type="project" value="TreeGrafter"/>
</dbReference>
<dbReference type="CDD" id="cd19756">
    <property type="entry name" value="Bbox2"/>
    <property type="match status" value="1"/>
</dbReference>
<dbReference type="AlphaFoldDB" id="A0A8B8BP38"/>
<dbReference type="GO" id="GO:0008270">
    <property type="term" value="F:zinc ion binding"/>
    <property type="evidence" value="ECO:0007669"/>
    <property type="project" value="UniProtKB-KW"/>
</dbReference>
<dbReference type="InterPro" id="IPR047153">
    <property type="entry name" value="TRIM45/56/19-like"/>
</dbReference>